<dbReference type="Proteomes" id="UP001212152">
    <property type="component" value="Unassembled WGS sequence"/>
</dbReference>
<feature type="compositionally biased region" description="Polar residues" evidence="1">
    <location>
        <begin position="181"/>
        <end position="205"/>
    </location>
</feature>
<evidence type="ECO:0000313" key="2">
    <source>
        <dbReference type="EMBL" id="KAJ3179342.1"/>
    </source>
</evidence>
<feature type="region of interest" description="Disordered" evidence="1">
    <location>
        <begin position="110"/>
        <end position="231"/>
    </location>
</feature>
<sequence>MSRALHTRAHRTRKWVDADIGAIIKQFEKPAPDVQTPAPPVAKKRKLWAPLENEELVVVDGTVNDEESLILHKSTKVAKKRHPQFPTENEKKPGMENTVYDEDLYEVYGSTEDDSDNAESEGDDDFGRLHRASSDDSVVVSDESEASINSSDSESSTRPDEARMFQCNCPHCPNGNEHYENASSPTRSDSSNESLIQTPDSSNGQMEDPPRTKRPAAKEAKMNLKDLQRII</sequence>
<protein>
    <submittedName>
        <fullName evidence="2">Uncharacterized protein</fullName>
    </submittedName>
</protein>
<feature type="compositionally biased region" description="Low complexity" evidence="1">
    <location>
        <begin position="135"/>
        <end position="154"/>
    </location>
</feature>
<accession>A0AAD5XT05</accession>
<evidence type="ECO:0000313" key="3">
    <source>
        <dbReference type="Proteomes" id="UP001212152"/>
    </source>
</evidence>
<name>A0AAD5XT05_9FUNG</name>
<dbReference type="EMBL" id="JADGJQ010000021">
    <property type="protein sequence ID" value="KAJ3179342.1"/>
    <property type="molecule type" value="Genomic_DNA"/>
</dbReference>
<proteinExistence type="predicted"/>
<evidence type="ECO:0000256" key="1">
    <source>
        <dbReference type="SAM" id="MobiDB-lite"/>
    </source>
</evidence>
<reference evidence="2" key="1">
    <citation type="submission" date="2020-05" db="EMBL/GenBank/DDBJ databases">
        <title>Phylogenomic resolution of chytrid fungi.</title>
        <authorList>
            <person name="Stajich J.E."/>
            <person name="Amses K."/>
            <person name="Simmons R."/>
            <person name="Seto K."/>
            <person name="Myers J."/>
            <person name="Bonds A."/>
            <person name="Quandt C.A."/>
            <person name="Barry K."/>
            <person name="Liu P."/>
            <person name="Grigoriev I."/>
            <person name="Longcore J.E."/>
            <person name="James T.Y."/>
        </authorList>
    </citation>
    <scope>NUCLEOTIDE SEQUENCE</scope>
    <source>
        <strain evidence="2">JEL0379</strain>
    </source>
</reference>
<feature type="compositionally biased region" description="Basic and acidic residues" evidence="1">
    <location>
        <begin position="208"/>
        <end position="231"/>
    </location>
</feature>
<feature type="region of interest" description="Disordered" evidence="1">
    <location>
        <begin position="75"/>
        <end position="98"/>
    </location>
</feature>
<keyword evidence="3" id="KW-1185">Reference proteome</keyword>
<organism evidence="2 3">
    <name type="scientific">Geranomyces variabilis</name>
    <dbReference type="NCBI Taxonomy" id="109894"/>
    <lineage>
        <taxon>Eukaryota</taxon>
        <taxon>Fungi</taxon>
        <taxon>Fungi incertae sedis</taxon>
        <taxon>Chytridiomycota</taxon>
        <taxon>Chytridiomycota incertae sedis</taxon>
        <taxon>Chytridiomycetes</taxon>
        <taxon>Spizellomycetales</taxon>
        <taxon>Powellomycetaceae</taxon>
        <taxon>Geranomyces</taxon>
    </lineage>
</organism>
<feature type="compositionally biased region" description="Acidic residues" evidence="1">
    <location>
        <begin position="110"/>
        <end position="124"/>
    </location>
</feature>
<gene>
    <name evidence="2" type="ORF">HDU87_002951</name>
</gene>
<comment type="caution">
    <text evidence="2">The sequence shown here is derived from an EMBL/GenBank/DDBJ whole genome shotgun (WGS) entry which is preliminary data.</text>
</comment>
<dbReference type="AlphaFoldDB" id="A0AAD5XT05"/>
<feature type="compositionally biased region" description="Basic and acidic residues" evidence="1">
    <location>
        <begin position="125"/>
        <end position="134"/>
    </location>
</feature>